<evidence type="ECO:0000313" key="4">
    <source>
        <dbReference type="EMBL" id="EHL15634.1"/>
    </source>
</evidence>
<dbReference type="PANTHER" id="PTHR43308:SF5">
    <property type="entry name" value="S-LAYER PROTEIN _ PEPTIDOGLYCAN ENDO-BETA-N-ACETYLGLUCOSAMINIDASE"/>
    <property type="match status" value="1"/>
</dbReference>
<feature type="domain" description="SLH" evidence="3">
    <location>
        <begin position="77"/>
        <end position="140"/>
    </location>
</feature>
<dbReference type="InterPro" id="IPR051465">
    <property type="entry name" value="Cell_Envelope_Struct_Comp"/>
</dbReference>
<dbReference type="Pfam" id="PF00395">
    <property type="entry name" value="SLH"/>
    <property type="match status" value="2"/>
</dbReference>
<dbReference type="PROSITE" id="PS51272">
    <property type="entry name" value="SLH"/>
    <property type="match status" value="2"/>
</dbReference>
<comment type="caution">
    <text evidence="4">The sequence shown here is derived from an EMBL/GenBank/DDBJ whole genome shotgun (WGS) entry which is preliminary data.</text>
</comment>
<dbReference type="RefSeq" id="WP_009525987.1">
    <property type="nucleotide sequence ID" value="NZ_JH414559.1"/>
</dbReference>
<evidence type="ECO:0000256" key="1">
    <source>
        <dbReference type="ARBA" id="ARBA00022737"/>
    </source>
</evidence>
<keyword evidence="1" id="KW-0677">Repeat</keyword>
<feature type="signal peptide" evidence="2">
    <location>
        <begin position="1"/>
        <end position="24"/>
    </location>
</feature>
<dbReference type="AlphaFoldDB" id="G9X002"/>
<dbReference type="InterPro" id="IPR001119">
    <property type="entry name" value="SLH_dom"/>
</dbReference>
<gene>
    <name evidence="4" type="ORF">HMPREF9629_01758</name>
</gene>
<dbReference type="EMBL" id="AFZE01000010">
    <property type="protein sequence ID" value="EHL15634.1"/>
    <property type="molecule type" value="Genomic_DNA"/>
</dbReference>
<feature type="domain" description="SLH" evidence="3">
    <location>
        <begin position="141"/>
        <end position="204"/>
    </location>
</feature>
<dbReference type="HOGENOM" id="CLU_926685_0_0_9"/>
<protein>
    <recommendedName>
        <fullName evidence="3">SLH domain-containing protein</fullName>
    </recommendedName>
</protein>
<dbReference type="BioCyc" id="EBAC796937-HMP:GMGH-1766-MONOMER"/>
<accession>G9X002</accession>
<reference evidence="4 5" key="1">
    <citation type="submission" date="2011-08" db="EMBL/GenBank/DDBJ databases">
        <title>The Genome Sequence of Eubacteriaceae bacterium ACC19a.</title>
        <authorList>
            <consortium name="The Broad Institute Genome Sequencing Platform"/>
            <person name="Earl A."/>
            <person name="Ward D."/>
            <person name="Feldgarden M."/>
            <person name="Gevers D."/>
            <person name="Sizova M."/>
            <person name="Hazen A."/>
            <person name="Epstein S."/>
            <person name="Young S.K."/>
            <person name="Zeng Q."/>
            <person name="Gargeya S."/>
            <person name="Fitzgerald M."/>
            <person name="Haas B."/>
            <person name="Abouelleil A."/>
            <person name="Alvarado L."/>
            <person name="Arachchi H.M."/>
            <person name="Berlin A."/>
            <person name="Brown A."/>
            <person name="Chapman S.B."/>
            <person name="Chen Z."/>
            <person name="Dunbar C."/>
            <person name="Freedman E."/>
            <person name="Gearin G."/>
            <person name="Gellesch M."/>
            <person name="Goldberg J."/>
            <person name="Griggs A."/>
            <person name="Gujja S."/>
            <person name="Heiman D."/>
            <person name="Howarth C."/>
            <person name="Larson L."/>
            <person name="Lui A."/>
            <person name="MacDonald P.J.P."/>
            <person name="Montmayeur A."/>
            <person name="Murphy C."/>
            <person name="Neiman D."/>
            <person name="Pearson M."/>
            <person name="Priest M."/>
            <person name="Roberts A."/>
            <person name="Saif S."/>
            <person name="Shea T."/>
            <person name="Shenoy N."/>
            <person name="Sisk P."/>
            <person name="Stolte C."/>
            <person name="Sykes S."/>
            <person name="Wortman J."/>
            <person name="Nusbaum C."/>
            <person name="Birren B."/>
        </authorList>
    </citation>
    <scope>NUCLEOTIDE SEQUENCE [LARGE SCALE GENOMIC DNA]</scope>
    <source>
        <strain evidence="4 5">ACC19a</strain>
    </source>
</reference>
<feature type="chain" id="PRO_5003527920" description="SLH domain-containing protein" evidence="2">
    <location>
        <begin position="25"/>
        <end position="328"/>
    </location>
</feature>
<evidence type="ECO:0000256" key="2">
    <source>
        <dbReference type="SAM" id="SignalP"/>
    </source>
</evidence>
<organism evidence="4 5">
    <name type="scientific">Peptoanaerobacter stomatis</name>
    <dbReference type="NCBI Taxonomy" id="796937"/>
    <lineage>
        <taxon>Bacteria</taxon>
        <taxon>Bacillati</taxon>
        <taxon>Bacillota</taxon>
        <taxon>Clostridia</taxon>
        <taxon>Peptostreptococcales</taxon>
        <taxon>Filifactoraceae</taxon>
        <taxon>Peptoanaerobacter</taxon>
    </lineage>
</organism>
<dbReference type="Proteomes" id="UP000006437">
    <property type="component" value="Unassembled WGS sequence"/>
</dbReference>
<dbReference type="PANTHER" id="PTHR43308">
    <property type="entry name" value="OUTER MEMBRANE PROTEIN ALPHA-RELATED"/>
    <property type="match status" value="1"/>
</dbReference>
<sequence>MKKILCLLLCILIFFSSGNIFSYAQVMDEWARPAYKNLIDKKILPDVLMGEKNLKDSITRLEFTHLIITYLLSNKNYNLISAKKEYSDVNDTFVNLASNLNITTGYTDGTFKPNMNITRSEAAVIANNVEILLGTSKNGTINNFKDYKFIPNWAEKGVGSMVAIGAMSGYPNKNFMPSKNISRQEAIILVDKLLKNNKSSNLIDAFNISKNDEYMSKAQYDFALSNIPMSKYKIDTVKHNIFLTDIEKRHKIYNDFKKFVPFSNNEILVSPNLIFDDVNLSYIIGIEIKKTLNGKLDQRVFMVKVYTDNNKSKIESEKEYSPWFTVSK</sequence>
<evidence type="ECO:0000259" key="3">
    <source>
        <dbReference type="PROSITE" id="PS51272"/>
    </source>
</evidence>
<evidence type="ECO:0000313" key="5">
    <source>
        <dbReference type="Proteomes" id="UP000006437"/>
    </source>
</evidence>
<proteinExistence type="predicted"/>
<name>G9X002_9FIRM</name>
<keyword evidence="2" id="KW-0732">Signal</keyword>